<dbReference type="GO" id="GO:0030170">
    <property type="term" value="F:pyridoxal phosphate binding"/>
    <property type="evidence" value="ECO:0007669"/>
    <property type="project" value="TreeGrafter"/>
</dbReference>
<accession>A0A975SY69</accession>
<evidence type="ECO:0000256" key="1">
    <source>
        <dbReference type="ARBA" id="ARBA00022898"/>
    </source>
</evidence>
<dbReference type="GO" id="GO:0000271">
    <property type="term" value="P:polysaccharide biosynthetic process"/>
    <property type="evidence" value="ECO:0007669"/>
    <property type="project" value="TreeGrafter"/>
</dbReference>
<comment type="similarity">
    <text evidence="2">Belongs to the DegT/DnrJ/EryC1 family.</text>
</comment>
<organism evidence="3 4">
    <name type="scientific">Nocardioides panacis</name>
    <dbReference type="NCBI Taxonomy" id="2849501"/>
    <lineage>
        <taxon>Bacteria</taxon>
        <taxon>Bacillati</taxon>
        <taxon>Actinomycetota</taxon>
        <taxon>Actinomycetes</taxon>
        <taxon>Propionibacteriales</taxon>
        <taxon>Nocardioidaceae</taxon>
        <taxon>Nocardioides</taxon>
    </lineage>
</organism>
<proteinExistence type="inferred from homology"/>
<reference evidence="3" key="1">
    <citation type="submission" date="2021-06" db="EMBL/GenBank/DDBJ databases">
        <title>Complete genome sequence of Nocardioides sp. G188.</title>
        <authorList>
            <person name="Im W.-T."/>
        </authorList>
    </citation>
    <scope>NUCLEOTIDE SEQUENCE</scope>
    <source>
        <strain evidence="3">G188</strain>
    </source>
</reference>
<dbReference type="PIRSF" id="PIRSF000390">
    <property type="entry name" value="PLP_StrS"/>
    <property type="match status" value="1"/>
</dbReference>
<evidence type="ECO:0000313" key="3">
    <source>
        <dbReference type="EMBL" id="QWZ08140.1"/>
    </source>
</evidence>
<keyword evidence="3" id="KW-0032">Aminotransferase</keyword>
<dbReference type="Proteomes" id="UP000683575">
    <property type="component" value="Chromosome"/>
</dbReference>
<dbReference type="GO" id="GO:0008483">
    <property type="term" value="F:transaminase activity"/>
    <property type="evidence" value="ECO:0007669"/>
    <property type="project" value="UniProtKB-KW"/>
</dbReference>
<dbReference type="Pfam" id="PF01041">
    <property type="entry name" value="DegT_DnrJ_EryC1"/>
    <property type="match status" value="1"/>
</dbReference>
<gene>
    <name evidence="3" type="ORF">KRR39_22840</name>
</gene>
<evidence type="ECO:0000256" key="2">
    <source>
        <dbReference type="RuleBase" id="RU004508"/>
    </source>
</evidence>
<dbReference type="InterPro" id="IPR000653">
    <property type="entry name" value="DegT/StrS_aminotransferase"/>
</dbReference>
<dbReference type="EMBL" id="CP077062">
    <property type="protein sequence ID" value="QWZ08140.1"/>
    <property type="molecule type" value="Genomic_DNA"/>
</dbReference>
<dbReference type="PANTHER" id="PTHR30244:SF9">
    <property type="entry name" value="PROTEIN RV3402C"/>
    <property type="match status" value="1"/>
</dbReference>
<dbReference type="AlphaFoldDB" id="A0A975SY69"/>
<dbReference type="KEGG" id="nps:KRR39_22840"/>
<keyword evidence="4" id="KW-1185">Reference proteome</keyword>
<keyword evidence="3" id="KW-0808">Transferase</keyword>
<dbReference type="RefSeq" id="WP_216939649.1">
    <property type="nucleotide sequence ID" value="NZ_CP077062.1"/>
</dbReference>
<protein>
    <submittedName>
        <fullName evidence="3">Aminotransferase class I/II-fold pyridoxal phosphate-dependent enzyme</fullName>
    </submittedName>
</protein>
<evidence type="ECO:0000313" key="4">
    <source>
        <dbReference type="Proteomes" id="UP000683575"/>
    </source>
</evidence>
<name>A0A975SY69_9ACTN</name>
<sequence length="375" mass="40431">MDQIRFQAPQLPTLDDAQKYWSASEQSQWFSNGGPCLKALEVRLADYVGESVEAVPVSSATAGLLIALRAVAEPGVRKLVVVPSYTFAATAAIVHWAGFEPLFVDIDPEHWHVDPGGLADALRAHPDEVAAAVLCSTYGTAPPRTVVAEWERLCAEHSVPLVVDSAAGFGSRDEDGRPIGTAGDAEVFSFHATKPFAIGEGGVVMTKSSETAARLRRLANFGFSSARVVDGAIGLNGKMDELHAALALCVLDQLEGILERRRGYAEVLRLALEEQHFSFQTGNHSSAFQFLPMLCSSREERDALIARAAEQNIELRAYFGDPLHQMPAFGSSPRMPLPVTDDVAGRVVCLPIYNTMTDSTLQRLIAVCTPETPAS</sequence>
<keyword evidence="1 2" id="KW-0663">Pyridoxal phosphate</keyword>
<dbReference type="PANTHER" id="PTHR30244">
    <property type="entry name" value="TRANSAMINASE"/>
    <property type="match status" value="1"/>
</dbReference>